<evidence type="ECO:0000259" key="6">
    <source>
        <dbReference type="PROSITE" id="PS50893"/>
    </source>
</evidence>
<dbReference type="GO" id="GO:0055085">
    <property type="term" value="P:transmembrane transport"/>
    <property type="evidence" value="ECO:0007669"/>
    <property type="project" value="UniProtKB-ARBA"/>
</dbReference>
<keyword evidence="3" id="KW-0547">Nucleotide-binding</keyword>
<dbReference type="SMART" id="SM00382">
    <property type="entry name" value="AAA"/>
    <property type="match status" value="1"/>
</dbReference>
<dbReference type="GO" id="GO:0016887">
    <property type="term" value="F:ATP hydrolysis activity"/>
    <property type="evidence" value="ECO:0007669"/>
    <property type="project" value="InterPro"/>
</dbReference>
<evidence type="ECO:0000313" key="8">
    <source>
        <dbReference type="Proteomes" id="UP000176005"/>
    </source>
</evidence>
<comment type="caution">
    <text evidence="7">The sequence shown here is derived from an EMBL/GenBank/DDBJ whole genome shotgun (WGS) entry which is preliminary data.</text>
</comment>
<proteinExistence type="inferred from homology"/>
<keyword evidence="4" id="KW-0067">ATP-binding</keyword>
<dbReference type="Pfam" id="PF00005">
    <property type="entry name" value="ABC_tran"/>
    <property type="match status" value="1"/>
</dbReference>
<gene>
    <name evidence="7" type="ORF">AN218_24210</name>
</gene>
<evidence type="ECO:0000256" key="2">
    <source>
        <dbReference type="ARBA" id="ARBA00022448"/>
    </source>
</evidence>
<evidence type="ECO:0000313" key="7">
    <source>
        <dbReference type="EMBL" id="OEV08956.1"/>
    </source>
</evidence>
<feature type="region of interest" description="Disordered" evidence="5">
    <location>
        <begin position="25"/>
        <end position="47"/>
    </location>
</feature>
<dbReference type="InterPro" id="IPR027417">
    <property type="entry name" value="P-loop_NTPase"/>
</dbReference>
<dbReference type="InterPro" id="IPR003593">
    <property type="entry name" value="AAA+_ATPase"/>
</dbReference>
<dbReference type="InterPro" id="IPR003439">
    <property type="entry name" value="ABC_transporter-like_ATP-bd"/>
</dbReference>
<dbReference type="PANTHER" id="PTHR43776">
    <property type="entry name" value="TRANSPORT ATP-BINDING PROTEIN"/>
    <property type="match status" value="1"/>
</dbReference>
<name>A0A1E7KYG1_9ACTN</name>
<keyword evidence="8" id="KW-1185">Reference proteome</keyword>
<evidence type="ECO:0000256" key="3">
    <source>
        <dbReference type="ARBA" id="ARBA00022741"/>
    </source>
</evidence>
<dbReference type="PATRIC" id="fig|518642.10.peg.5489"/>
<evidence type="ECO:0000256" key="5">
    <source>
        <dbReference type="SAM" id="MobiDB-lite"/>
    </source>
</evidence>
<dbReference type="PROSITE" id="PS50893">
    <property type="entry name" value="ABC_TRANSPORTER_2"/>
    <property type="match status" value="1"/>
</dbReference>
<dbReference type="Proteomes" id="UP000176005">
    <property type="component" value="Unassembled WGS sequence"/>
</dbReference>
<accession>A0A1E7KYG1</accession>
<feature type="non-terminal residue" evidence="7">
    <location>
        <position position="1"/>
    </location>
</feature>
<evidence type="ECO:0000256" key="1">
    <source>
        <dbReference type="ARBA" id="ARBA00005417"/>
    </source>
</evidence>
<feature type="domain" description="ABC transporter" evidence="6">
    <location>
        <begin position="49"/>
        <end position="290"/>
    </location>
</feature>
<evidence type="ECO:0000256" key="4">
    <source>
        <dbReference type="ARBA" id="ARBA00022840"/>
    </source>
</evidence>
<dbReference type="GO" id="GO:0005524">
    <property type="term" value="F:ATP binding"/>
    <property type="evidence" value="ECO:0007669"/>
    <property type="project" value="UniProtKB-KW"/>
</dbReference>
<dbReference type="Gene3D" id="3.40.50.300">
    <property type="entry name" value="P-loop containing nucleotide triphosphate hydrolases"/>
    <property type="match status" value="1"/>
</dbReference>
<dbReference type="AlphaFoldDB" id="A0A1E7KYG1"/>
<organism evidence="7 8">
    <name type="scientific">Streptomyces nanshensis</name>
    <dbReference type="NCBI Taxonomy" id="518642"/>
    <lineage>
        <taxon>Bacteria</taxon>
        <taxon>Bacillati</taxon>
        <taxon>Actinomycetota</taxon>
        <taxon>Actinomycetes</taxon>
        <taxon>Kitasatosporales</taxon>
        <taxon>Streptomycetaceae</taxon>
        <taxon>Streptomyces</taxon>
    </lineage>
</organism>
<keyword evidence="2" id="KW-0813">Transport</keyword>
<protein>
    <submittedName>
        <fullName evidence="7">ABC transporter</fullName>
    </submittedName>
</protein>
<dbReference type="RefSeq" id="WP_141747686.1">
    <property type="nucleotide sequence ID" value="NZ_LJGW01000389.1"/>
</dbReference>
<reference evidence="7 8" key="1">
    <citation type="journal article" date="2016" name="Front. Microbiol.">
        <title>Comparative Genomics Analysis of Streptomyces Species Reveals Their Adaptation to the Marine Environment and Their Diversity at the Genomic Level.</title>
        <authorList>
            <person name="Tian X."/>
            <person name="Zhang Z."/>
            <person name="Yang T."/>
            <person name="Chen M."/>
            <person name="Li J."/>
            <person name="Chen F."/>
            <person name="Yang J."/>
            <person name="Li W."/>
            <person name="Zhang B."/>
            <person name="Zhang Z."/>
            <person name="Wu J."/>
            <person name="Zhang C."/>
            <person name="Long L."/>
            <person name="Xiao J."/>
        </authorList>
    </citation>
    <scope>NUCLEOTIDE SEQUENCE [LARGE SCALE GENOMIC DNA]</scope>
    <source>
        <strain evidence="7 8">SCSIO 10429</strain>
    </source>
</reference>
<sequence length="300" mass="30997">RQVLAAGEGPAHPLTRGLLTAERRAGAAAYGTGSPEGPGAEREHSGEGVAATGVAVRGRDGGHLLRGPVTLSFPPGSTTALTGPSGSGKTTFGRVLAGLTPATTGEVTYGGARLPSRIQRRTAAQRRAVQYVHQSSSESFEARAPLLGQLAAAGRLLRGMTPEAAEEEALRAARLLGLEDAQLARTPGRLSGGQLQRCALVRAVLARPALLVCDEVTSALDVVSCERLLAALPELLEPARTALLFVSHDLDAAHAAAERAVVFEAGRCVRQGTAADVLRRAPEPQAAVARPEMDPARESG</sequence>
<dbReference type="InterPro" id="IPR050319">
    <property type="entry name" value="ABC_transp_ATP-bind"/>
</dbReference>
<dbReference type="PANTHER" id="PTHR43776:SF7">
    <property type="entry name" value="D,D-DIPEPTIDE TRANSPORT ATP-BINDING PROTEIN DDPF-RELATED"/>
    <property type="match status" value="1"/>
</dbReference>
<dbReference type="EMBL" id="LJGW01000389">
    <property type="protein sequence ID" value="OEV08956.1"/>
    <property type="molecule type" value="Genomic_DNA"/>
</dbReference>
<comment type="similarity">
    <text evidence="1">Belongs to the ABC transporter superfamily.</text>
</comment>
<dbReference type="SUPFAM" id="SSF52540">
    <property type="entry name" value="P-loop containing nucleoside triphosphate hydrolases"/>
    <property type="match status" value="1"/>
</dbReference>